<proteinExistence type="inferred from homology"/>
<keyword evidence="4 8" id="KW-0964">Secreted</keyword>
<dbReference type="InterPro" id="IPR036819">
    <property type="entry name" value="Subtilisin_inhibitor-like_sf"/>
</dbReference>
<dbReference type="Proteomes" id="UP000630936">
    <property type="component" value="Unassembled WGS sequence"/>
</dbReference>
<keyword evidence="6 8" id="KW-0722">Serine protease inhibitor</keyword>
<comment type="caution">
    <text evidence="11">The sequence shown here is derived from an EMBL/GenBank/DDBJ whole genome shotgun (WGS) entry which is preliminary data.</text>
</comment>
<evidence type="ECO:0000256" key="3">
    <source>
        <dbReference type="ARBA" id="ARBA00011738"/>
    </source>
</evidence>
<feature type="site" description="Reactive bond" evidence="8">
    <location>
        <begin position="130"/>
        <end position="131"/>
    </location>
</feature>
<keyword evidence="5 8" id="KW-0646">Protease inhibitor</keyword>
<dbReference type="Pfam" id="PF00720">
    <property type="entry name" value="SSI"/>
    <property type="match status" value="1"/>
</dbReference>
<evidence type="ECO:0000259" key="10">
    <source>
        <dbReference type="Pfam" id="PF00720"/>
    </source>
</evidence>
<evidence type="ECO:0000256" key="9">
    <source>
        <dbReference type="RuleBase" id="RU003471"/>
    </source>
</evidence>
<keyword evidence="12" id="KW-1185">Reference proteome</keyword>
<keyword evidence="7 8" id="KW-1015">Disulfide bond</keyword>
<comment type="similarity">
    <text evidence="2 8 9">Belongs to the protease inhibitor I16 (SSI) family.</text>
</comment>
<comment type="subcellular location">
    <subcellularLocation>
        <location evidence="1 8">Secreted</location>
    </subcellularLocation>
</comment>
<evidence type="ECO:0000256" key="7">
    <source>
        <dbReference type="ARBA" id="ARBA00023157"/>
    </source>
</evidence>
<comment type="function">
    <text evidence="8">Strong inhibitor of bacterial serine proteases such as subtilisin.</text>
</comment>
<feature type="disulfide bond" evidence="8">
    <location>
        <begin position="91"/>
        <end position="106"/>
    </location>
</feature>
<comment type="subunit">
    <text evidence="3 8">Homodimer.</text>
</comment>
<organism evidence="11 12">
    <name type="scientific">Streptomyces inusitatus</name>
    <dbReference type="NCBI Taxonomy" id="68221"/>
    <lineage>
        <taxon>Bacteria</taxon>
        <taxon>Bacillati</taxon>
        <taxon>Actinomycetota</taxon>
        <taxon>Actinomycetes</taxon>
        <taxon>Kitasatosporales</taxon>
        <taxon>Streptomycetaceae</taxon>
        <taxon>Streptomyces</taxon>
    </lineage>
</organism>
<evidence type="ECO:0000256" key="5">
    <source>
        <dbReference type="ARBA" id="ARBA00022690"/>
    </source>
</evidence>
<gene>
    <name evidence="8" type="primary">sti</name>
    <name evidence="11" type="ORF">GCM10010387_45170</name>
</gene>
<dbReference type="InterPro" id="IPR000691">
    <property type="entry name" value="Prot_inh_I16_SSI"/>
</dbReference>
<dbReference type="Gene3D" id="3.30.350.10">
    <property type="entry name" value="Subtilisin inhibitor-like"/>
    <property type="match status" value="1"/>
</dbReference>
<accession>A0A918QGA6</accession>
<evidence type="ECO:0000313" key="12">
    <source>
        <dbReference type="Proteomes" id="UP000630936"/>
    </source>
</evidence>
<evidence type="ECO:0000256" key="4">
    <source>
        <dbReference type="ARBA" id="ARBA00022525"/>
    </source>
</evidence>
<evidence type="ECO:0000313" key="11">
    <source>
        <dbReference type="EMBL" id="GGZ45628.1"/>
    </source>
</evidence>
<feature type="signal peptide" evidence="8">
    <location>
        <begin position="1"/>
        <end position="26"/>
    </location>
</feature>
<dbReference type="PRINTS" id="PR00294">
    <property type="entry name" value="SSBTLNINHBTR"/>
</dbReference>
<dbReference type="SUPFAM" id="SSF55399">
    <property type="entry name" value="Subtilisin inhibitor"/>
    <property type="match status" value="1"/>
</dbReference>
<sequence length="171" mass="17413" precursor="true">MRSVRSTIAVTAALVLSATAAVSAQAAQTRSEPVRPVVAHTLAAPAAAGPFEGAAAGRTARLYAPSALVLSVGKGADPMSTAVERAVTLSCTPRAHGTHPSPAAACGELRSVDGDIAALPTALPQTLCTREYDPVTVTADGVWQGERFAWSATYNNGCEMGAYLPGALFSF</sequence>
<dbReference type="EMBL" id="BMWG01000015">
    <property type="protein sequence ID" value="GGZ45628.1"/>
    <property type="molecule type" value="Genomic_DNA"/>
</dbReference>
<dbReference type="AlphaFoldDB" id="A0A918QGA6"/>
<reference evidence="11" key="1">
    <citation type="journal article" date="2014" name="Int. J. Syst. Evol. Microbiol.">
        <title>Complete genome sequence of Corynebacterium casei LMG S-19264T (=DSM 44701T), isolated from a smear-ripened cheese.</title>
        <authorList>
            <consortium name="US DOE Joint Genome Institute (JGI-PGF)"/>
            <person name="Walter F."/>
            <person name="Albersmeier A."/>
            <person name="Kalinowski J."/>
            <person name="Ruckert C."/>
        </authorList>
    </citation>
    <scope>NUCLEOTIDE SEQUENCE</scope>
    <source>
        <strain evidence="11">JCM 4988</strain>
    </source>
</reference>
<reference evidence="11" key="2">
    <citation type="submission" date="2020-09" db="EMBL/GenBank/DDBJ databases">
        <authorList>
            <person name="Sun Q."/>
            <person name="Ohkuma M."/>
        </authorList>
    </citation>
    <scope>NUCLEOTIDE SEQUENCE</scope>
    <source>
        <strain evidence="11">JCM 4988</strain>
    </source>
</reference>
<dbReference type="GO" id="GO:0005576">
    <property type="term" value="C:extracellular region"/>
    <property type="evidence" value="ECO:0007669"/>
    <property type="project" value="UniProtKB-SubCell"/>
</dbReference>
<protein>
    <recommendedName>
        <fullName evidence="8">Probable subtilase-type protease inhibitor</fullName>
    </recommendedName>
</protein>
<feature type="domain" description="Subtilisin inhibitor" evidence="10">
    <location>
        <begin position="64"/>
        <end position="156"/>
    </location>
</feature>
<dbReference type="InterPro" id="IPR023549">
    <property type="entry name" value="Subtilisin_inhibitor"/>
</dbReference>
<feature type="chain" id="PRO_5038190149" description="Probable subtilase-type protease inhibitor" evidence="8">
    <location>
        <begin position="27"/>
        <end position="171"/>
    </location>
</feature>
<feature type="disulfide bond" evidence="8">
    <location>
        <begin position="128"/>
        <end position="158"/>
    </location>
</feature>
<dbReference type="GO" id="GO:0004867">
    <property type="term" value="F:serine-type endopeptidase inhibitor activity"/>
    <property type="evidence" value="ECO:0007669"/>
    <property type="project" value="UniProtKB-UniRule"/>
</dbReference>
<dbReference type="HAMAP" id="MF_00778">
    <property type="entry name" value="SSI"/>
    <property type="match status" value="1"/>
</dbReference>
<evidence type="ECO:0000256" key="8">
    <source>
        <dbReference type="HAMAP-Rule" id="MF_00778"/>
    </source>
</evidence>
<evidence type="ECO:0000256" key="1">
    <source>
        <dbReference type="ARBA" id="ARBA00004613"/>
    </source>
</evidence>
<evidence type="ECO:0000256" key="2">
    <source>
        <dbReference type="ARBA" id="ARBA00010472"/>
    </source>
</evidence>
<dbReference type="RefSeq" id="WP_190124993.1">
    <property type="nucleotide sequence ID" value="NZ_BMWG01000015.1"/>
</dbReference>
<name>A0A918QGA6_9ACTN</name>
<evidence type="ECO:0000256" key="6">
    <source>
        <dbReference type="ARBA" id="ARBA00022900"/>
    </source>
</evidence>
<keyword evidence="8" id="KW-0732">Signal</keyword>